<evidence type="ECO:0000313" key="2">
    <source>
        <dbReference type="EMBL" id="ADO71578.1"/>
    </source>
</evidence>
<dbReference type="PROSITE" id="PS51257">
    <property type="entry name" value="PROKAR_LIPOPROTEIN"/>
    <property type="match status" value="1"/>
</dbReference>
<dbReference type="HOGENOM" id="CLU_1427228_0_0_7"/>
<dbReference type="AlphaFoldDB" id="E3FHX2"/>
<feature type="region of interest" description="Disordered" evidence="1">
    <location>
        <begin position="165"/>
        <end position="190"/>
    </location>
</feature>
<dbReference type="KEGG" id="sur:STAUR_3790"/>
<gene>
    <name evidence="2" type="ordered locus">STAUR_3790</name>
</gene>
<proteinExistence type="predicted"/>
<evidence type="ECO:0008006" key="4">
    <source>
        <dbReference type="Google" id="ProtNLM"/>
    </source>
</evidence>
<evidence type="ECO:0000256" key="1">
    <source>
        <dbReference type="SAM" id="MobiDB-lite"/>
    </source>
</evidence>
<protein>
    <recommendedName>
        <fullName evidence="4">Lipoprotein</fullName>
    </recommendedName>
</protein>
<name>E3FHX2_STIAD</name>
<dbReference type="EMBL" id="CP002271">
    <property type="protein sequence ID" value="ADO71578.1"/>
    <property type="molecule type" value="Genomic_DNA"/>
</dbReference>
<sequence>MRLTLLLSALSAPVLLLACSMGPFARLEVLSSPARRGLAEALLENIHCDGEALSGRLLLSATDQGLLLDQRLIEAAYLTTEAVSACETGQPLPFVVMDVYAKPPDREELLLLKPGYWYGKNVRIPLFTKSTHGDPSPTCIEVELAFRALDGAPLAPIRIRAQCLPRPEGRPDAASNTKAADSSNAGETSE</sequence>
<organism evidence="2 3">
    <name type="scientific">Stigmatella aurantiaca (strain DW4/3-1)</name>
    <dbReference type="NCBI Taxonomy" id="378806"/>
    <lineage>
        <taxon>Bacteria</taxon>
        <taxon>Pseudomonadati</taxon>
        <taxon>Myxococcota</taxon>
        <taxon>Myxococcia</taxon>
        <taxon>Myxococcales</taxon>
        <taxon>Cystobacterineae</taxon>
        <taxon>Archangiaceae</taxon>
        <taxon>Stigmatella</taxon>
    </lineage>
</organism>
<accession>E3FHX2</accession>
<evidence type="ECO:0000313" key="3">
    <source>
        <dbReference type="Proteomes" id="UP000001351"/>
    </source>
</evidence>
<dbReference type="RefSeq" id="WP_013375902.1">
    <property type="nucleotide sequence ID" value="NC_014623.1"/>
</dbReference>
<feature type="compositionally biased region" description="Polar residues" evidence="1">
    <location>
        <begin position="174"/>
        <end position="190"/>
    </location>
</feature>
<dbReference type="eggNOG" id="ENOG50326Y4">
    <property type="taxonomic scope" value="Bacteria"/>
</dbReference>
<keyword evidence="3" id="KW-1185">Reference proteome</keyword>
<reference evidence="2 3" key="1">
    <citation type="journal article" date="2011" name="Mol. Biol. Evol.">
        <title>Comparative genomic analysis of fruiting body formation in Myxococcales.</title>
        <authorList>
            <person name="Huntley S."/>
            <person name="Hamann N."/>
            <person name="Wegener-Feldbrugge S."/>
            <person name="Treuner-Lange A."/>
            <person name="Kube M."/>
            <person name="Reinhardt R."/>
            <person name="Klages S."/>
            <person name="Muller R."/>
            <person name="Ronning C.M."/>
            <person name="Nierman W.C."/>
            <person name="Sogaard-Andersen L."/>
        </authorList>
    </citation>
    <scope>NUCLEOTIDE SEQUENCE [LARGE SCALE GENOMIC DNA]</scope>
    <source>
        <strain evidence="2 3">DW4/3-1</strain>
    </source>
</reference>
<dbReference type="Proteomes" id="UP000001351">
    <property type="component" value="Chromosome"/>
</dbReference>